<dbReference type="OrthoDB" id="10261753at2759"/>
<dbReference type="AlphaFoldDB" id="A0A9P5P408"/>
<evidence type="ECO:0000256" key="4">
    <source>
        <dbReference type="ARBA" id="ARBA00022692"/>
    </source>
</evidence>
<feature type="transmembrane region" description="Helical" evidence="8">
    <location>
        <begin position="303"/>
        <end position="323"/>
    </location>
</feature>
<keyword evidence="4 8" id="KW-0812">Transmembrane</keyword>
<dbReference type="GO" id="GO:0005886">
    <property type="term" value="C:plasma membrane"/>
    <property type="evidence" value="ECO:0007669"/>
    <property type="project" value="TreeGrafter"/>
</dbReference>
<sequence>MSSSLGSPEALYHAIPQLEEVNASQINLDSDTLELNLAPTDPPAFLIDSSIRWIHFVLGCAVLLSWNVVITAMPFFASRLAHSSLRSTFASYLTTTFTLANLIVLAHATATSKHTIPSRRTRSAIAWLTLLNFLLTLTTFFTPSPGIFFAFILFNGAAQATAGAYLQTSVIAVASLFGPPAVQSLMSGQAAVAVAVSGVQVISAYASVHGKPRTFASDGSAEERSAYWFFSLSTLFLLFSLVAHTWMIRMPVYQHVAVSLETERKTAGDVGHEEERRGLVSSPNDTSLPSDRQNAIRVARLNISYEVAVAYVFVVTLVHRFTLPGNPFLIVLSQAVFPPITTSVQPTNLATHPLLFSAVHFLVFNIGDFLGRYVCSFPAFLVWSAKRLLTLSAARTLFIPIFLMCNIQRGPTAVDYNPIINSDLLFMLILFFFGCSNGYVSSLCMMSAPSLEHNPRLKGRPEDVDVAATVASFCLVGGLTAGSVASFAVKAVFCSCNPFMD</sequence>
<feature type="transmembrane region" description="Helical" evidence="8">
    <location>
        <begin position="124"/>
        <end position="141"/>
    </location>
</feature>
<feature type="transmembrane region" description="Helical" evidence="8">
    <location>
        <begin position="228"/>
        <end position="248"/>
    </location>
</feature>
<feature type="transmembrane region" description="Helical" evidence="8">
    <location>
        <begin position="190"/>
        <end position="208"/>
    </location>
</feature>
<gene>
    <name evidence="9" type="ORF">CPB84DRAFT_1840524</name>
</gene>
<keyword evidence="10" id="KW-1185">Reference proteome</keyword>
<evidence type="ECO:0000256" key="2">
    <source>
        <dbReference type="ARBA" id="ARBA00007965"/>
    </source>
</evidence>
<dbReference type="GO" id="GO:0015205">
    <property type="term" value="F:nucleobase transmembrane transporter activity"/>
    <property type="evidence" value="ECO:0007669"/>
    <property type="project" value="TreeGrafter"/>
</dbReference>
<accession>A0A9P5P408</accession>
<feature type="transmembrane region" description="Helical" evidence="8">
    <location>
        <begin position="53"/>
        <end position="77"/>
    </location>
</feature>
<dbReference type="GO" id="GO:0034257">
    <property type="term" value="F:nicotinamide riboside transmembrane transporter activity"/>
    <property type="evidence" value="ECO:0007669"/>
    <property type="project" value="TreeGrafter"/>
</dbReference>
<dbReference type="PIRSF" id="PIRSF016379">
    <property type="entry name" value="ENT"/>
    <property type="match status" value="1"/>
</dbReference>
<feature type="transmembrane region" description="Helical" evidence="8">
    <location>
        <begin position="89"/>
        <end position="112"/>
    </location>
</feature>
<dbReference type="PRINTS" id="PR01130">
    <property type="entry name" value="DERENTRNSPRT"/>
</dbReference>
<feature type="transmembrane region" description="Helical" evidence="8">
    <location>
        <begin position="354"/>
        <end position="375"/>
    </location>
</feature>
<dbReference type="GO" id="GO:0000329">
    <property type="term" value="C:fungal-type vacuole membrane"/>
    <property type="evidence" value="ECO:0007669"/>
    <property type="project" value="TreeGrafter"/>
</dbReference>
<evidence type="ECO:0000256" key="8">
    <source>
        <dbReference type="SAM" id="Phobius"/>
    </source>
</evidence>
<protein>
    <submittedName>
        <fullName evidence="9">Nucleoside transporter-domain-containing protein</fullName>
    </submittedName>
</protein>
<dbReference type="PANTHER" id="PTHR10332">
    <property type="entry name" value="EQUILIBRATIVE NUCLEOSIDE TRANSPORTER"/>
    <property type="match status" value="1"/>
</dbReference>
<feature type="region of interest" description="Disordered" evidence="7">
    <location>
        <begin position="266"/>
        <end position="288"/>
    </location>
</feature>
<dbReference type="Proteomes" id="UP000724874">
    <property type="component" value="Unassembled WGS sequence"/>
</dbReference>
<reference evidence="9" key="1">
    <citation type="submission" date="2020-11" db="EMBL/GenBank/DDBJ databases">
        <authorList>
            <consortium name="DOE Joint Genome Institute"/>
            <person name="Ahrendt S."/>
            <person name="Riley R."/>
            <person name="Andreopoulos W."/>
            <person name="LaButti K."/>
            <person name="Pangilinan J."/>
            <person name="Ruiz-duenas F.J."/>
            <person name="Barrasa J.M."/>
            <person name="Sanchez-Garcia M."/>
            <person name="Camarero S."/>
            <person name="Miyauchi S."/>
            <person name="Serrano A."/>
            <person name="Linde D."/>
            <person name="Babiker R."/>
            <person name="Drula E."/>
            <person name="Ayuso-Fernandez I."/>
            <person name="Pacheco R."/>
            <person name="Padilla G."/>
            <person name="Ferreira P."/>
            <person name="Barriuso J."/>
            <person name="Kellner H."/>
            <person name="Castanera R."/>
            <person name="Alfaro M."/>
            <person name="Ramirez L."/>
            <person name="Pisabarro A.G."/>
            <person name="Kuo A."/>
            <person name="Tritt A."/>
            <person name="Lipzen A."/>
            <person name="He G."/>
            <person name="Yan M."/>
            <person name="Ng V."/>
            <person name="Cullen D."/>
            <person name="Martin F."/>
            <person name="Rosso M.-N."/>
            <person name="Henrissat B."/>
            <person name="Hibbett D."/>
            <person name="Martinez A.T."/>
            <person name="Grigoriev I.V."/>
        </authorList>
    </citation>
    <scope>NUCLEOTIDE SEQUENCE</scope>
    <source>
        <strain evidence="9">AH 44721</strain>
    </source>
</reference>
<evidence type="ECO:0000256" key="3">
    <source>
        <dbReference type="ARBA" id="ARBA00022448"/>
    </source>
</evidence>
<evidence type="ECO:0000256" key="5">
    <source>
        <dbReference type="ARBA" id="ARBA00022989"/>
    </source>
</evidence>
<feature type="transmembrane region" description="Helical" evidence="8">
    <location>
        <begin position="466"/>
        <end position="489"/>
    </location>
</feature>
<evidence type="ECO:0000256" key="7">
    <source>
        <dbReference type="SAM" id="MobiDB-lite"/>
    </source>
</evidence>
<dbReference type="InterPro" id="IPR002259">
    <property type="entry name" value="Eqnu_transpt"/>
</dbReference>
<comment type="subcellular location">
    <subcellularLocation>
        <location evidence="1">Membrane</location>
        <topology evidence="1">Multi-pass membrane protein</topology>
    </subcellularLocation>
</comment>
<name>A0A9P5P408_GYMJU</name>
<evidence type="ECO:0000256" key="6">
    <source>
        <dbReference type="ARBA" id="ARBA00023136"/>
    </source>
</evidence>
<comment type="caution">
    <text evidence="9">The sequence shown here is derived from an EMBL/GenBank/DDBJ whole genome shotgun (WGS) entry which is preliminary data.</text>
</comment>
<feature type="compositionally biased region" description="Basic and acidic residues" evidence="7">
    <location>
        <begin position="266"/>
        <end position="278"/>
    </location>
</feature>
<organism evidence="9 10">
    <name type="scientific">Gymnopilus junonius</name>
    <name type="common">Spectacular rustgill mushroom</name>
    <name type="synonym">Gymnopilus spectabilis subsp. junonius</name>
    <dbReference type="NCBI Taxonomy" id="109634"/>
    <lineage>
        <taxon>Eukaryota</taxon>
        <taxon>Fungi</taxon>
        <taxon>Dikarya</taxon>
        <taxon>Basidiomycota</taxon>
        <taxon>Agaricomycotina</taxon>
        <taxon>Agaricomycetes</taxon>
        <taxon>Agaricomycetidae</taxon>
        <taxon>Agaricales</taxon>
        <taxon>Agaricineae</taxon>
        <taxon>Hymenogastraceae</taxon>
        <taxon>Gymnopilus</taxon>
    </lineage>
</organism>
<feature type="transmembrane region" description="Helical" evidence="8">
    <location>
        <begin position="424"/>
        <end position="445"/>
    </location>
</feature>
<feature type="transmembrane region" description="Helical" evidence="8">
    <location>
        <begin position="147"/>
        <end position="178"/>
    </location>
</feature>
<evidence type="ECO:0000313" key="9">
    <source>
        <dbReference type="EMBL" id="KAF8913719.1"/>
    </source>
</evidence>
<dbReference type="EMBL" id="JADNYJ010000001">
    <property type="protein sequence ID" value="KAF8913719.1"/>
    <property type="molecule type" value="Genomic_DNA"/>
</dbReference>
<evidence type="ECO:0000313" key="10">
    <source>
        <dbReference type="Proteomes" id="UP000724874"/>
    </source>
</evidence>
<comment type="similarity">
    <text evidence="2">Belongs to the SLC29A/ENT transporter (TC 2.A.57) family.</text>
</comment>
<keyword evidence="3" id="KW-0813">Transport</keyword>
<keyword evidence="5 8" id="KW-1133">Transmembrane helix</keyword>
<keyword evidence="6 8" id="KW-0472">Membrane</keyword>
<proteinExistence type="inferred from homology"/>
<dbReference type="PANTHER" id="PTHR10332:SF88">
    <property type="entry name" value="EQUILIBRATIVE NUCLEOSIDE TRANSPORTER 1, ISOFORM A"/>
    <property type="match status" value="1"/>
</dbReference>
<dbReference type="Pfam" id="PF01733">
    <property type="entry name" value="Nucleoside_tran"/>
    <property type="match status" value="1"/>
</dbReference>
<evidence type="ECO:0000256" key="1">
    <source>
        <dbReference type="ARBA" id="ARBA00004141"/>
    </source>
</evidence>